<dbReference type="GeneTree" id="ENSGT00940000159904"/>
<dbReference type="SUPFAM" id="SSF82866">
    <property type="entry name" value="Multidrug efflux transporter AcrB transmembrane domain"/>
    <property type="match status" value="2"/>
</dbReference>
<evidence type="ECO:0000313" key="16">
    <source>
        <dbReference type="Proteomes" id="UP000264820"/>
    </source>
</evidence>
<feature type="transmembrane region" description="Helical" evidence="12">
    <location>
        <begin position="778"/>
        <end position="803"/>
    </location>
</feature>
<dbReference type="InterPro" id="IPR053958">
    <property type="entry name" value="HMGCR/SNAP/NPC1-like_SSD"/>
</dbReference>
<feature type="transmembrane region" description="Helical" evidence="12">
    <location>
        <begin position="702"/>
        <end position="725"/>
    </location>
</feature>
<proteinExistence type="inferred from homology"/>
<evidence type="ECO:0000256" key="10">
    <source>
        <dbReference type="ARBA" id="ARBA00023180"/>
    </source>
</evidence>
<dbReference type="FunFam" id="1.20.1640.10:FF:000008">
    <property type="entry name" value="NPC intracellular cholesterol transporter 1"/>
    <property type="match status" value="1"/>
</dbReference>
<comment type="catalytic activity">
    <reaction evidence="11">
        <text>cholesterol(in) = cholesterol(out)</text>
        <dbReference type="Rhea" id="RHEA:39747"/>
        <dbReference type="ChEBI" id="CHEBI:16113"/>
    </reaction>
</comment>
<organism evidence="15 16">
    <name type="scientific">Hippocampus comes</name>
    <name type="common">Tiger tail seahorse</name>
    <dbReference type="NCBI Taxonomy" id="109280"/>
    <lineage>
        <taxon>Eukaryota</taxon>
        <taxon>Metazoa</taxon>
        <taxon>Chordata</taxon>
        <taxon>Craniata</taxon>
        <taxon>Vertebrata</taxon>
        <taxon>Euteleostomi</taxon>
        <taxon>Actinopterygii</taxon>
        <taxon>Neopterygii</taxon>
        <taxon>Teleostei</taxon>
        <taxon>Neoteleostei</taxon>
        <taxon>Acanthomorphata</taxon>
        <taxon>Syngnathiaria</taxon>
        <taxon>Syngnathiformes</taxon>
        <taxon>Syngnathoidei</taxon>
        <taxon>Syngnathidae</taxon>
        <taxon>Hippocampus</taxon>
    </lineage>
</organism>
<evidence type="ECO:0000256" key="8">
    <source>
        <dbReference type="ARBA" id="ARBA00023136"/>
    </source>
</evidence>
<feature type="transmembrane region" description="Helical" evidence="12">
    <location>
        <begin position="850"/>
        <end position="871"/>
    </location>
</feature>
<sequence>MRGHSNTSCHCSCMVMQILFHTVQVLSQAEHRAGYCAFYEECGRNPSLEGALIPPINHRLIKHVPDMQVCPMLDKGLGSTFACCSIKQLTSLEMSLTLSKALLVRCPSCAENFAHLHCINTCSPNQSQTVKVTKVMNVTHLGKTREVVVEYQAYLATSFADGAFQSCQNVRIPATGGFAIATMCGRYGAKLCTPQRWYDFQGDTSNGLAPLDIDFRLIKPGEVEGVPEGVIPYKGRALKCNETTPSGGQVCSCQDCKESCPVLPPPPLPPGPFRLLGTDGFLVISIILFCLLIFSFLFFLLVSCLVKSQKKQDQEKKKKKGKDQNCNDVSQRVIHPAEVSCADRNSMAAQAFLSSVFQKWGTFMATYPLMVLLVSAVVVLGFGTGLMFIELTTDPVELWSAPNSRARQEKDFHDKHFGPFFRTNQLILTAPGRKGHIYDSLLFGTQNFSGLVSKDLVIEMLLLQKKIQNIEFWSEDLNRTASLKDVCFAPLNPNNSALTDCAVNSLPQYFQNSLDNINRVLGDIRLLFCAFSSSPLSFKDITDLGLSCMADYGAPVFPFLAVGGYRGDEYTNAEAFILTFSLNNYPRTNVKYNVALQWEKEFLKIVQDYQSNPTTNFTFAYMAERSLEDEINRTTAEDIPIFMISYAVIFVYIAVALGEYSSWRRILVDSKFLVGLGGILVVACSVLASMGFYSWIGIPSSLVILQVVPFLVLAVGADNIFIFVLEYQRDVRKPGEEREQQIGRVLGNVAPSMLLCSLSESVCFFLGALSTMPAVKTFALYAALAVLMDFVLQMTAFVALLSLDARRQDNNRCELLCCVTVATQKSNQPNEGFLLPLMRKYYAPVLLNRYMRFIVMLVFLFMFSASLYLMFNVTVGLDQELAMPKGSYMLDYFQYLYKYLEVGVPVYFVTKRGFNFTTEEGMNAVCSSVGCDQFSMIQKIQYAANHPEQSYIGISANSWVDDFIDWLNPGSRCCRLYSFGPNAGNFCPHILYSCSNCLSTVATVLTKSFLKVSCAGSFGSLLHFQNDIETASDVNMKMVPCLSRRVTNVFYEQYLTIVPEGLFNISLCLLPTFVVCCLLLGLDLRSGLLNLITIIMITVDTVGFMTLWGIHYNAVALINLVTAVGISVEFVSHMTRSFALSIKPTHVERAKEATANMGSAVFAGVAMTNLPGILVLAFAKAQLIQIFFFRLNLVITLLGMAHGLIFLPVVLSYFGKCKGGATRQCYKGYCVRRRPTTECETQTGSEN</sequence>
<feature type="transmembrane region" description="Helical" evidence="12">
    <location>
        <begin position="1191"/>
        <end position="1214"/>
    </location>
</feature>
<feature type="domain" description="SSD" evidence="14">
    <location>
        <begin position="638"/>
        <end position="803"/>
    </location>
</feature>
<dbReference type="GO" id="GO:0012505">
    <property type="term" value="C:endomembrane system"/>
    <property type="evidence" value="ECO:0007669"/>
    <property type="project" value="UniProtKB-SubCell"/>
</dbReference>
<dbReference type="Pfam" id="PF12349">
    <property type="entry name" value="Sterol-sensing"/>
    <property type="match status" value="1"/>
</dbReference>
<feature type="transmembrane region" description="Helical" evidence="12">
    <location>
        <begin position="1061"/>
        <end position="1081"/>
    </location>
</feature>
<reference evidence="15" key="2">
    <citation type="submission" date="2025-09" db="UniProtKB">
        <authorList>
            <consortium name="Ensembl"/>
        </authorList>
    </citation>
    <scope>IDENTIFICATION</scope>
</reference>
<dbReference type="GO" id="GO:0005886">
    <property type="term" value="C:plasma membrane"/>
    <property type="evidence" value="ECO:0007669"/>
    <property type="project" value="TreeGrafter"/>
</dbReference>
<evidence type="ECO:0000256" key="5">
    <source>
        <dbReference type="ARBA" id="ARBA00022729"/>
    </source>
</evidence>
<keyword evidence="3" id="KW-0813">Transport</keyword>
<dbReference type="Pfam" id="PF22314">
    <property type="entry name" value="NPC1_MLD"/>
    <property type="match status" value="1"/>
</dbReference>
<dbReference type="AlphaFoldDB" id="A0A3Q2Y4Y4"/>
<evidence type="ECO:0000256" key="9">
    <source>
        <dbReference type="ARBA" id="ARBA00023157"/>
    </source>
</evidence>
<dbReference type="Proteomes" id="UP000264820">
    <property type="component" value="Unplaced"/>
</dbReference>
<evidence type="ECO:0000256" key="4">
    <source>
        <dbReference type="ARBA" id="ARBA00022692"/>
    </source>
</evidence>
<feature type="transmembrane region" description="Helical" evidence="12">
    <location>
        <begin position="1114"/>
        <end position="1132"/>
    </location>
</feature>
<keyword evidence="6 12" id="KW-1133">Transmembrane helix</keyword>
<keyword evidence="8 12" id="KW-0472">Membrane</keyword>
<keyword evidence="10" id="KW-0325">Glycoprotein</keyword>
<feature type="signal peptide" evidence="13">
    <location>
        <begin position="1"/>
        <end position="28"/>
    </location>
</feature>
<evidence type="ECO:0000256" key="11">
    <source>
        <dbReference type="ARBA" id="ARBA00034049"/>
    </source>
</evidence>
<keyword evidence="5 13" id="KW-0732">Signal</keyword>
<evidence type="ECO:0000313" key="15">
    <source>
        <dbReference type="Ensembl" id="ENSHCOP00000012664.1"/>
    </source>
</evidence>
<dbReference type="InterPro" id="IPR000731">
    <property type="entry name" value="SSD"/>
</dbReference>
<evidence type="ECO:0000256" key="1">
    <source>
        <dbReference type="ARBA" id="ARBA00004127"/>
    </source>
</evidence>
<evidence type="ECO:0000256" key="2">
    <source>
        <dbReference type="ARBA" id="ARBA00005585"/>
    </source>
</evidence>
<feature type="transmembrane region" description="Helical" evidence="12">
    <location>
        <begin position="281"/>
        <end position="306"/>
    </location>
</feature>
<evidence type="ECO:0000256" key="6">
    <source>
        <dbReference type="ARBA" id="ARBA00022989"/>
    </source>
</evidence>
<feature type="transmembrane region" description="Helical" evidence="12">
    <location>
        <begin position="672"/>
        <end position="696"/>
    </location>
</feature>
<dbReference type="PANTHER" id="PTHR45727:SF3">
    <property type="entry name" value="NPC1-LIKE INTRACELLULAR CHOLESTEROL TRANSPORTER 1"/>
    <property type="match status" value="1"/>
</dbReference>
<feature type="transmembrane region" description="Helical" evidence="12">
    <location>
        <begin position="745"/>
        <end position="772"/>
    </location>
</feature>
<feature type="transmembrane region" description="Helical" evidence="12">
    <location>
        <begin position="367"/>
        <end position="389"/>
    </location>
</feature>
<dbReference type="PANTHER" id="PTHR45727">
    <property type="entry name" value="NPC INTRACELLULAR CHOLESTEROL TRANSPORTER 1"/>
    <property type="match status" value="1"/>
</dbReference>
<comment type="similarity">
    <text evidence="2">Belongs to the patched family.</text>
</comment>
<comment type="subcellular location">
    <subcellularLocation>
        <location evidence="1">Endomembrane system</location>
        <topology evidence="1">Multi-pass membrane protein</topology>
    </subcellularLocation>
</comment>
<accession>A0A3Q2Y4Y4</accession>
<dbReference type="OMA" id="QVFPYTI"/>
<dbReference type="Ensembl" id="ENSHCOT00000019769.1">
    <property type="protein sequence ID" value="ENSHCOP00000012664.1"/>
    <property type="gene ID" value="ENSHCOG00000016412.1"/>
</dbReference>
<feature type="chain" id="PRO_5018684570" evidence="13">
    <location>
        <begin position="29"/>
        <end position="1247"/>
    </location>
</feature>
<feature type="transmembrane region" description="Helical" evidence="12">
    <location>
        <begin position="1088"/>
        <end position="1108"/>
    </location>
</feature>
<dbReference type="GO" id="GO:0030301">
    <property type="term" value="P:cholesterol transport"/>
    <property type="evidence" value="ECO:0007669"/>
    <property type="project" value="UniProtKB-ARBA"/>
</dbReference>
<evidence type="ECO:0000256" key="13">
    <source>
        <dbReference type="SAM" id="SignalP"/>
    </source>
</evidence>
<evidence type="ECO:0000256" key="7">
    <source>
        <dbReference type="ARBA" id="ARBA00023098"/>
    </source>
</evidence>
<evidence type="ECO:0000256" key="12">
    <source>
        <dbReference type="SAM" id="Phobius"/>
    </source>
</evidence>
<protein>
    <submittedName>
        <fullName evidence="15">NPC1 like intracellular cholesterol transporter 1</fullName>
    </submittedName>
</protein>
<evidence type="ECO:0000259" key="14">
    <source>
        <dbReference type="PROSITE" id="PS50156"/>
    </source>
</evidence>
<keyword evidence="16" id="KW-1185">Reference proteome</keyword>
<name>A0A3Q2Y4Y4_HIPCM</name>
<keyword evidence="9" id="KW-1015">Disulfide bond</keyword>
<keyword evidence="4 12" id="KW-0812">Transmembrane</keyword>
<evidence type="ECO:0000256" key="3">
    <source>
        <dbReference type="ARBA" id="ARBA00022448"/>
    </source>
</evidence>
<dbReference type="InterPro" id="IPR032190">
    <property type="entry name" value="NPC1_N"/>
</dbReference>
<dbReference type="InterPro" id="IPR053956">
    <property type="entry name" value="NPC1_MLD"/>
</dbReference>
<dbReference type="GO" id="GO:0030299">
    <property type="term" value="P:intestinal cholesterol absorption"/>
    <property type="evidence" value="ECO:0007669"/>
    <property type="project" value="TreeGrafter"/>
</dbReference>
<feature type="transmembrane region" description="Helical" evidence="12">
    <location>
        <begin position="1153"/>
        <end position="1179"/>
    </location>
</feature>
<dbReference type="GO" id="GO:0006629">
    <property type="term" value="P:lipid metabolic process"/>
    <property type="evidence" value="ECO:0007669"/>
    <property type="project" value="UniProtKB-KW"/>
</dbReference>
<keyword evidence="7" id="KW-0443">Lipid metabolism</keyword>
<dbReference type="Pfam" id="PF16414">
    <property type="entry name" value="NPC1_N"/>
    <property type="match status" value="1"/>
</dbReference>
<dbReference type="GO" id="GO:0042632">
    <property type="term" value="P:cholesterol homeostasis"/>
    <property type="evidence" value="ECO:0007669"/>
    <property type="project" value="TreeGrafter"/>
</dbReference>
<reference evidence="15" key="1">
    <citation type="submission" date="2025-08" db="UniProtKB">
        <authorList>
            <consortium name="Ensembl"/>
        </authorList>
    </citation>
    <scope>IDENTIFICATION</scope>
</reference>
<feature type="transmembrane region" description="Helical" evidence="12">
    <location>
        <begin position="639"/>
        <end position="660"/>
    </location>
</feature>
<dbReference type="PROSITE" id="PS50156">
    <property type="entry name" value="SSD"/>
    <property type="match status" value="1"/>
</dbReference>
<dbReference type="Gene3D" id="1.20.1640.10">
    <property type="entry name" value="Multidrug efflux transporter AcrB transmembrane domain"/>
    <property type="match status" value="2"/>
</dbReference>
<dbReference type="GO" id="GO:0015485">
    <property type="term" value="F:cholesterol binding"/>
    <property type="evidence" value="ECO:0007669"/>
    <property type="project" value="TreeGrafter"/>
</dbReference>